<reference evidence="6 7" key="1">
    <citation type="submission" date="2019-12" db="EMBL/GenBank/DDBJ databases">
        <authorList>
            <person name="Kim Y.S."/>
        </authorList>
    </citation>
    <scope>NUCLEOTIDE SEQUENCE [LARGE SCALE GENOMIC DNA]</scope>
    <source>
        <strain evidence="6 7">GA093</strain>
    </source>
</reference>
<keyword evidence="3" id="KW-0378">Hydrolase</keyword>
<protein>
    <submittedName>
        <fullName evidence="6">T9SS type A sorting domain-containing protein</fullName>
    </submittedName>
</protein>
<dbReference type="InterPro" id="IPR002884">
    <property type="entry name" value="P_dom"/>
</dbReference>
<dbReference type="Gene3D" id="2.60.40.10">
    <property type="entry name" value="Immunoglobulins"/>
    <property type="match status" value="1"/>
</dbReference>
<gene>
    <name evidence="6" type="ORF">GON26_04515</name>
</gene>
<keyword evidence="7" id="KW-1185">Reference proteome</keyword>
<dbReference type="RefSeq" id="WP_160373534.1">
    <property type="nucleotide sequence ID" value="NZ_WSTB01000002.1"/>
</dbReference>
<keyword evidence="2 4" id="KW-0732">Signal</keyword>
<dbReference type="InterPro" id="IPR013783">
    <property type="entry name" value="Ig-like_fold"/>
</dbReference>
<evidence type="ECO:0000313" key="7">
    <source>
        <dbReference type="Proteomes" id="UP000471501"/>
    </source>
</evidence>
<name>A0A6I4NHG0_9FLAO</name>
<dbReference type="GO" id="GO:0006508">
    <property type="term" value="P:proteolysis"/>
    <property type="evidence" value="ECO:0007669"/>
    <property type="project" value="UniProtKB-KW"/>
</dbReference>
<dbReference type="Gene3D" id="2.60.120.260">
    <property type="entry name" value="Galactose-binding domain-like"/>
    <property type="match status" value="1"/>
</dbReference>
<dbReference type="InterPro" id="IPR026444">
    <property type="entry name" value="Secre_tail"/>
</dbReference>
<dbReference type="NCBIfam" id="TIGR04183">
    <property type="entry name" value="Por_Secre_tail"/>
    <property type="match status" value="1"/>
</dbReference>
<dbReference type="Gene3D" id="3.40.390.10">
    <property type="entry name" value="Collagenase (Catalytic Domain)"/>
    <property type="match status" value="1"/>
</dbReference>
<dbReference type="EMBL" id="WSTB01000002">
    <property type="protein sequence ID" value="MWB93611.1"/>
    <property type="molecule type" value="Genomic_DNA"/>
</dbReference>
<evidence type="ECO:0000259" key="5">
    <source>
        <dbReference type="PROSITE" id="PS51829"/>
    </source>
</evidence>
<dbReference type="GO" id="GO:0008237">
    <property type="term" value="F:metallopeptidase activity"/>
    <property type="evidence" value="ECO:0007669"/>
    <property type="project" value="InterPro"/>
</dbReference>
<proteinExistence type="predicted"/>
<feature type="signal peptide" evidence="4">
    <location>
        <begin position="1"/>
        <end position="19"/>
    </location>
</feature>
<dbReference type="InterPro" id="IPR008979">
    <property type="entry name" value="Galactose-bd-like_sf"/>
</dbReference>
<dbReference type="Proteomes" id="UP000471501">
    <property type="component" value="Unassembled WGS sequence"/>
</dbReference>
<dbReference type="SUPFAM" id="SSF49785">
    <property type="entry name" value="Galactose-binding domain-like"/>
    <property type="match status" value="1"/>
</dbReference>
<dbReference type="GO" id="GO:0004252">
    <property type="term" value="F:serine-type endopeptidase activity"/>
    <property type="evidence" value="ECO:0007669"/>
    <property type="project" value="InterPro"/>
</dbReference>
<dbReference type="SUPFAM" id="SSF55486">
    <property type="entry name" value="Metalloproteases ('zincins'), catalytic domain"/>
    <property type="match status" value="1"/>
</dbReference>
<evidence type="ECO:0000313" key="6">
    <source>
        <dbReference type="EMBL" id="MWB93611.1"/>
    </source>
</evidence>
<sequence>MKKQLLLVLILCCSFQLQAQNDELWQKVSQSSATNKSVVASPGTDKLFYSLNVGLLKEKLSGAGLQTSKKSNTVITFPNAEGVLEKYTVWESSNFDPELQAKYPEIRAYEGVGTKGAKIHFSLSSIGVQTMVLRANANPEFIEKNPDNKSQYVLFTSKNSSKMDALNCKTTASLVDKSGKSKTAKTASNTKVFKTLRLALSCTGEYTAYFGGTKAGALAGMNATMTRVNGIFNRDLALKLILIANNDAVIYTDAATDPYSDADDGADGAWNQEVQNALTSKIGNSGYDIGHLFGASGGGGNAGCIGCICENPTSGNPLAKGSAYTSPSNEAPEGDTFDIDFVIHEFGHQLGANHTFSYDIEGTDVNVEPGSGTTIMGYAGVSDGYDIQNNSDDYFAYASILQIQDNFTNKTCPVNTTLTNNPPTISAGADYTIPISTAFVLKGTGSDADGDTVTYSWEQYDTAVTTSGSNSLALSDKKDGPLFRSFPPVASATRYMPDFNSVLQNKLTSSWESVPSIGRTLHFTLTGRDNAAQGTAQTNTDSMIVTVNAAAGPFAVTSQNTDDLGWINNTQQTITWSVNNTNTISGATNVNIKLSTDGGLTFPTVLASNTPNDGSQVITVPADIKAKNCRLLIEPTNNIFYAVNSKQFAVGYNVTTKNETYTFTAPFEIPERFAYTTRIITVPTSSDAVFITDVNLNLKLTHAYLSDVQIDIVSPKGTVVKLFERSCGSTENTLVLNYDDAGDAIDCEETALQVVIPEELLSAFNDESPYGNWTLRVRDNFDGDTGTIDAASITIQTQQYTLGVSDFDLANFALFPNPNKGNFTVQFDSNTSSGVTILVHDFLGRKIYENEFQSTARFNQNIQLPAVQSGTYIVKILDGDREITRKIIVN</sequence>
<accession>A0A6I4NHG0</accession>
<dbReference type="AlphaFoldDB" id="A0A6I4NHG0"/>
<organism evidence="6 7">
    <name type="scientific">Flavobacterium hydrocarbonoxydans</name>
    <dbReference type="NCBI Taxonomy" id="2683249"/>
    <lineage>
        <taxon>Bacteria</taxon>
        <taxon>Pseudomonadati</taxon>
        <taxon>Bacteroidota</taxon>
        <taxon>Flavobacteriia</taxon>
        <taxon>Flavobacteriales</taxon>
        <taxon>Flavobacteriaceae</taxon>
        <taxon>Flavobacterium</taxon>
    </lineage>
</organism>
<evidence type="ECO:0000256" key="3">
    <source>
        <dbReference type="ARBA" id="ARBA00022801"/>
    </source>
</evidence>
<comment type="caution">
    <text evidence="6">The sequence shown here is derived from an EMBL/GenBank/DDBJ whole genome shotgun (WGS) entry which is preliminary data.</text>
</comment>
<feature type="domain" description="P/Homo B" evidence="5">
    <location>
        <begin position="656"/>
        <end position="807"/>
    </location>
</feature>
<dbReference type="Pfam" id="PF18962">
    <property type="entry name" value="Por_Secre_tail"/>
    <property type="match status" value="1"/>
</dbReference>
<dbReference type="PROSITE" id="PS51829">
    <property type="entry name" value="P_HOMO_B"/>
    <property type="match status" value="1"/>
</dbReference>
<evidence type="ECO:0000256" key="1">
    <source>
        <dbReference type="ARBA" id="ARBA00022670"/>
    </source>
</evidence>
<dbReference type="Pfam" id="PF13583">
    <property type="entry name" value="Reprolysin_4"/>
    <property type="match status" value="1"/>
</dbReference>
<feature type="chain" id="PRO_5026208964" evidence="4">
    <location>
        <begin position="20"/>
        <end position="890"/>
    </location>
</feature>
<dbReference type="Pfam" id="PF01483">
    <property type="entry name" value="P_proprotein"/>
    <property type="match status" value="1"/>
</dbReference>
<keyword evidence="1" id="KW-0645">Protease</keyword>
<evidence type="ECO:0000256" key="4">
    <source>
        <dbReference type="SAM" id="SignalP"/>
    </source>
</evidence>
<dbReference type="InterPro" id="IPR024079">
    <property type="entry name" value="MetalloPept_cat_dom_sf"/>
</dbReference>
<evidence type="ECO:0000256" key="2">
    <source>
        <dbReference type="ARBA" id="ARBA00022729"/>
    </source>
</evidence>